<keyword evidence="2" id="KW-1185">Reference proteome</keyword>
<sequence length="157" mass="17597">MRVQRHRSNFQRYLSSASRLRRWRALRVAELASDTAVCSVTTAVVWARPHDPLSWSALGGVAYDVRHISYRAFLCVALYVTASGNTCEAFRGVHFSLIFNFTNSPQSVLIVFVLRGRRSGVGLNFYCRLFYRHGGAALVGYLIQKVDNITSSGSSLF</sequence>
<name>A0A4C1WPV8_EUMVA</name>
<dbReference type="Proteomes" id="UP000299102">
    <property type="component" value="Unassembled WGS sequence"/>
</dbReference>
<protein>
    <submittedName>
        <fullName evidence="1">Uncharacterized protein</fullName>
    </submittedName>
</protein>
<proteinExistence type="predicted"/>
<dbReference type="AlphaFoldDB" id="A0A4C1WPV8"/>
<accession>A0A4C1WPV8</accession>
<evidence type="ECO:0000313" key="2">
    <source>
        <dbReference type="Proteomes" id="UP000299102"/>
    </source>
</evidence>
<evidence type="ECO:0000313" key="1">
    <source>
        <dbReference type="EMBL" id="GBP52134.1"/>
    </source>
</evidence>
<organism evidence="1 2">
    <name type="scientific">Eumeta variegata</name>
    <name type="common">Bagworm moth</name>
    <name type="synonym">Eumeta japonica</name>
    <dbReference type="NCBI Taxonomy" id="151549"/>
    <lineage>
        <taxon>Eukaryota</taxon>
        <taxon>Metazoa</taxon>
        <taxon>Ecdysozoa</taxon>
        <taxon>Arthropoda</taxon>
        <taxon>Hexapoda</taxon>
        <taxon>Insecta</taxon>
        <taxon>Pterygota</taxon>
        <taxon>Neoptera</taxon>
        <taxon>Endopterygota</taxon>
        <taxon>Lepidoptera</taxon>
        <taxon>Glossata</taxon>
        <taxon>Ditrysia</taxon>
        <taxon>Tineoidea</taxon>
        <taxon>Psychidae</taxon>
        <taxon>Oiketicinae</taxon>
        <taxon>Eumeta</taxon>
    </lineage>
</organism>
<dbReference type="EMBL" id="BGZK01000596">
    <property type="protein sequence ID" value="GBP52134.1"/>
    <property type="molecule type" value="Genomic_DNA"/>
</dbReference>
<reference evidence="1 2" key="1">
    <citation type="journal article" date="2019" name="Commun. Biol.">
        <title>The bagworm genome reveals a unique fibroin gene that provides high tensile strength.</title>
        <authorList>
            <person name="Kono N."/>
            <person name="Nakamura H."/>
            <person name="Ohtoshi R."/>
            <person name="Tomita M."/>
            <person name="Numata K."/>
            <person name="Arakawa K."/>
        </authorList>
    </citation>
    <scope>NUCLEOTIDE SEQUENCE [LARGE SCALE GENOMIC DNA]</scope>
</reference>
<gene>
    <name evidence="1" type="ORF">EVAR_21265_1</name>
</gene>
<comment type="caution">
    <text evidence="1">The sequence shown here is derived from an EMBL/GenBank/DDBJ whole genome shotgun (WGS) entry which is preliminary data.</text>
</comment>